<evidence type="ECO:0000313" key="1">
    <source>
        <dbReference type="EMBL" id="OAT71266.1"/>
    </source>
</evidence>
<dbReference type="AlphaFoldDB" id="A0A1B7KMI2"/>
<dbReference type="EMBL" id="LXMA01000044">
    <property type="protein sequence ID" value="OAT71266.1"/>
    <property type="molecule type" value="Genomic_DNA"/>
</dbReference>
<gene>
    <name evidence="1" type="ORF">A7K69_15910</name>
</gene>
<dbReference type="Proteomes" id="UP000078290">
    <property type="component" value="Unassembled WGS sequence"/>
</dbReference>
<protein>
    <submittedName>
        <fullName evidence="1">Uncharacterized protein</fullName>
    </submittedName>
</protein>
<dbReference type="RefSeq" id="WP_064553763.1">
    <property type="nucleotide sequence ID" value="NZ_LXMA01000044.1"/>
</dbReference>
<proteinExistence type="predicted"/>
<organism evidence="1 2">
    <name type="scientific">Parageobacillus thermoglucosidasius</name>
    <name type="common">Geobacillus thermoglucosidasius</name>
    <dbReference type="NCBI Taxonomy" id="1426"/>
    <lineage>
        <taxon>Bacteria</taxon>
        <taxon>Bacillati</taxon>
        <taxon>Bacillota</taxon>
        <taxon>Bacilli</taxon>
        <taxon>Bacillales</taxon>
        <taxon>Anoxybacillaceae</taxon>
        <taxon>Parageobacillus</taxon>
    </lineage>
</organism>
<name>A0A1B7KMI2_PARTM</name>
<comment type="caution">
    <text evidence="1">The sequence shown here is derived from an EMBL/GenBank/DDBJ whole genome shotgun (WGS) entry which is preliminary data.</text>
</comment>
<sequence length="92" mass="10113">MIATMTMATPAKLIAIDELTILPTAPQIKKPNGDKSEEMLAIPNTLPLNSSEGISKRMVVEMVLAHANEKPIKKKTMHNNIAIALLTKRMHI</sequence>
<evidence type="ECO:0000313" key="2">
    <source>
        <dbReference type="Proteomes" id="UP000078290"/>
    </source>
</evidence>
<reference evidence="2" key="1">
    <citation type="submission" date="2016-05" db="EMBL/GenBank/DDBJ databases">
        <authorList>
            <person name="Wang W."/>
            <person name="Zhu L."/>
        </authorList>
    </citation>
    <scope>NUCLEOTIDE SEQUENCE [LARGE SCALE GENOMIC DNA]</scope>
    <source>
        <strain evidence="2">W-2</strain>
    </source>
</reference>
<accession>A0A1B7KMI2</accession>